<evidence type="ECO:0000256" key="1">
    <source>
        <dbReference type="SAM" id="MobiDB-lite"/>
    </source>
</evidence>
<proteinExistence type="predicted"/>
<feature type="region of interest" description="Disordered" evidence="1">
    <location>
        <begin position="158"/>
        <end position="234"/>
    </location>
</feature>
<keyword evidence="3" id="KW-1185">Reference proteome</keyword>
<organism evidence="2 3">
    <name type="scientific">Bradyrhizobium archetypum</name>
    <dbReference type="NCBI Taxonomy" id="2721160"/>
    <lineage>
        <taxon>Bacteria</taxon>
        <taxon>Pseudomonadati</taxon>
        <taxon>Pseudomonadota</taxon>
        <taxon>Alphaproteobacteria</taxon>
        <taxon>Hyphomicrobiales</taxon>
        <taxon>Nitrobacteraceae</taxon>
        <taxon>Bradyrhizobium</taxon>
    </lineage>
</organism>
<dbReference type="RefSeq" id="WP_171708676.1">
    <property type="nucleotide sequence ID" value="NZ_JAAVLW010000002.1"/>
</dbReference>
<reference evidence="2 3" key="1">
    <citation type="submission" date="2020-03" db="EMBL/GenBank/DDBJ databases">
        <title>Bradyrhizobium diversity isolated from nodules of Muelleranthus trifoliolatus.</title>
        <authorList>
            <person name="Klepa M."/>
            <person name="Helene L."/>
            <person name="Hungria M."/>
        </authorList>
    </citation>
    <scope>NUCLEOTIDE SEQUENCE [LARGE SCALE GENOMIC DNA]</scope>
    <source>
        <strain evidence="2 3">WSM 1744</strain>
    </source>
</reference>
<dbReference type="EMBL" id="JAAVLW010000002">
    <property type="protein sequence ID" value="NOJ45777.1"/>
    <property type="molecule type" value="Genomic_DNA"/>
</dbReference>
<evidence type="ECO:0000313" key="2">
    <source>
        <dbReference type="EMBL" id="NOJ45777.1"/>
    </source>
</evidence>
<evidence type="ECO:0000313" key="3">
    <source>
        <dbReference type="Proteomes" id="UP000528734"/>
    </source>
</evidence>
<name>A0A7Y4H306_9BRAD</name>
<feature type="region of interest" description="Disordered" evidence="1">
    <location>
        <begin position="1"/>
        <end position="60"/>
    </location>
</feature>
<comment type="caution">
    <text evidence="2">The sequence shown here is derived from an EMBL/GenBank/DDBJ whole genome shotgun (WGS) entry which is preliminary data.</text>
</comment>
<accession>A0A7Y4H306</accession>
<dbReference type="Pfam" id="PF11748">
    <property type="entry name" value="DUF3306"/>
    <property type="match status" value="1"/>
</dbReference>
<feature type="compositionally biased region" description="Basic residues" evidence="1">
    <location>
        <begin position="224"/>
        <end position="234"/>
    </location>
</feature>
<gene>
    <name evidence="2" type="ORF">HCN50_05820</name>
</gene>
<dbReference type="InterPro" id="IPR021735">
    <property type="entry name" value="DUF3306"/>
</dbReference>
<feature type="compositionally biased region" description="Basic and acidic residues" evidence="1">
    <location>
        <begin position="166"/>
        <end position="207"/>
    </location>
</feature>
<dbReference type="Proteomes" id="UP000528734">
    <property type="component" value="Unassembled WGS sequence"/>
</dbReference>
<feature type="compositionally biased region" description="Basic and acidic residues" evidence="1">
    <location>
        <begin position="20"/>
        <end position="34"/>
    </location>
</feature>
<sequence>MSGPDETDRDIGFLARWSQRKQEAKQAEPKRETQAEQIVRSVEQPATPPGAAKPEFDLSTLPKLEELTGSTDITAFFRKGVPEHLRNAALRKSWALDPAIRNYVSPALEYAYDWNAPGGVPGGGELGASVDVARMVSQIMGEPAAETTSSNANSRIEAVGASPQPADRELLARPQEELPEEALRRSDNPATEIERASEAKQDAREPVALDESEAAKPVASQQPVRRHGTAKPIV</sequence>
<protein>
    <submittedName>
        <fullName evidence="2">DUF3306 domain-containing protein</fullName>
    </submittedName>
</protein>
<dbReference type="AlphaFoldDB" id="A0A7Y4H306"/>